<organism evidence="2">
    <name type="scientific">Arundo donax</name>
    <name type="common">Giant reed</name>
    <name type="synonym">Donax arundinaceus</name>
    <dbReference type="NCBI Taxonomy" id="35708"/>
    <lineage>
        <taxon>Eukaryota</taxon>
        <taxon>Viridiplantae</taxon>
        <taxon>Streptophyta</taxon>
        <taxon>Embryophyta</taxon>
        <taxon>Tracheophyta</taxon>
        <taxon>Spermatophyta</taxon>
        <taxon>Magnoliopsida</taxon>
        <taxon>Liliopsida</taxon>
        <taxon>Poales</taxon>
        <taxon>Poaceae</taxon>
        <taxon>PACMAD clade</taxon>
        <taxon>Arundinoideae</taxon>
        <taxon>Arundineae</taxon>
        <taxon>Arundo</taxon>
    </lineage>
</organism>
<feature type="compositionally biased region" description="Pro residues" evidence="1">
    <location>
        <begin position="1"/>
        <end position="10"/>
    </location>
</feature>
<evidence type="ECO:0000313" key="2">
    <source>
        <dbReference type="EMBL" id="JAE22787.1"/>
    </source>
</evidence>
<reference evidence="2" key="2">
    <citation type="journal article" date="2015" name="Data Brief">
        <title>Shoot transcriptome of the giant reed, Arundo donax.</title>
        <authorList>
            <person name="Barrero R.A."/>
            <person name="Guerrero F.D."/>
            <person name="Moolhuijzen P."/>
            <person name="Goolsby J.A."/>
            <person name="Tidwell J."/>
            <person name="Bellgard S.E."/>
            <person name="Bellgard M.I."/>
        </authorList>
    </citation>
    <scope>NUCLEOTIDE SEQUENCE</scope>
    <source>
        <tissue evidence="2">Shoot tissue taken approximately 20 cm above the soil surface</tissue>
    </source>
</reference>
<proteinExistence type="predicted"/>
<dbReference type="AlphaFoldDB" id="A0A0A9GE62"/>
<feature type="region of interest" description="Disordered" evidence="1">
    <location>
        <begin position="1"/>
        <end position="33"/>
    </location>
</feature>
<accession>A0A0A9GE62</accession>
<protein>
    <submittedName>
        <fullName evidence="2">Uncharacterized protein</fullName>
    </submittedName>
</protein>
<name>A0A0A9GE62_ARUDO</name>
<evidence type="ECO:0000256" key="1">
    <source>
        <dbReference type="SAM" id="MobiDB-lite"/>
    </source>
</evidence>
<reference evidence="2" key="1">
    <citation type="submission" date="2014-09" db="EMBL/GenBank/DDBJ databases">
        <authorList>
            <person name="Magalhaes I.L.F."/>
            <person name="Oliveira U."/>
            <person name="Santos F.R."/>
            <person name="Vidigal T.H.D.A."/>
            <person name="Brescovit A.D."/>
            <person name="Santos A.J."/>
        </authorList>
    </citation>
    <scope>NUCLEOTIDE SEQUENCE</scope>
    <source>
        <tissue evidence="2">Shoot tissue taken approximately 20 cm above the soil surface</tissue>
    </source>
</reference>
<sequence length="33" mass="3769">MLFRFPPPQVDPRFLRSPTTDTAEGVPLDEIEP</sequence>
<dbReference type="EMBL" id="GBRH01175109">
    <property type="protein sequence ID" value="JAE22787.1"/>
    <property type="molecule type" value="Transcribed_RNA"/>
</dbReference>